<dbReference type="GO" id="GO:0046872">
    <property type="term" value="F:metal ion binding"/>
    <property type="evidence" value="ECO:0007669"/>
    <property type="project" value="UniProtKB-KW"/>
</dbReference>
<dbReference type="GO" id="GO:0006629">
    <property type="term" value="P:lipid metabolic process"/>
    <property type="evidence" value="ECO:0007669"/>
    <property type="project" value="InterPro"/>
</dbReference>
<keyword evidence="5" id="KW-0067">ATP-binding</keyword>
<dbReference type="GO" id="GO:0005524">
    <property type="term" value="F:ATP binding"/>
    <property type="evidence" value="ECO:0007669"/>
    <property type="project" value="UniProtKB-KW"/>
</dbReference>
<evidence type="ECO:0000259" key="8">
    <source>
        <dbReference type="Pfam" id="PF16177"/>
    </source>
</evidence>
<dbReference type="Proteomes" id="UP000268192">
    <property type="component" value="Chromosome"/>
</dbReference>
<dbReference type="Pfam" id="PF00501">
    <property type="entry name" value="AMP-binding"/>
    <property type="match status" value="1"/>
</dbReference>
<protein>
    <submittedName>
        <fullName evidence="9">Acetoacetate--CoA ligase</fullName>
        <ecNumber evidence="9">6.2.1.16</ecNumber>
    </submittedName>
</protein>
<dbReference type="Gene3D" id="3.40.50.12780">
    <property type="entry name" value="N-terminal domain of ligase-like"/>
    <property type="match status" value="1"/>
</dbReference>
<dbReference type="SUPFAM" id="SSF56801">
    <property type="entry name" value="Acetyl-CoA synthetase-like"/>
    <property type="match status" value="1"/>
</dbReference>
<evidence type="ECO:0000256" key="5">
    <source>
        <dbReference type="ARBA" id="ARBA00022840"/>
    </source>
</evidence>
<dbReference type="Pfam" id="PF13193">
    <property type="entry name" value="AMP-binding_C"/>
    <property type="match status" value="1"/>
</dbReference>
<reference evidence="9 10" key="1">
    <citation type="submission" date="2018-09" db="EMBL/GenBank/DDBJ databases">
        <title>Marinorhizobium profundi gen. nov., sp. nov., isolated from a deep-sea sediment sample from the New Britain Trench and proposal of Marinorhizobiaceae fam. nov. in the order Rhizobiales of the class Alphaproteobacteria.</title>
        <authorList>
            <person name="Cao J."/>
        </authorList>
    </citation>
    <scope>NUCLEOTIDE SEQUENCE [LARGE SCALE GENOMIC DNA]</scope>
    <source>
        <strain evidence="9 10">WS11</strain>
    </source>
</reference>
<name>A0A3S9B9C4_9HYPH</name>
<dbReference type="PROSITE" id="PS00455">
    <property type="entry name" value="AMP_BINDING"/>
    <property type="match status" value="1"/>
</dbReference>
<keyword evidence="2 9" id="KW-0436">Ligase</keyword>
<evidence type="ECO:0000256" key="2">
    <source>
        <dbReference type="ARBA" id="ARBA00022598"/>
    </source>
</evidence>
<sequence length="653" mass="71596">MKTDDNQLLWTPSSADIDASRMMEFARFAGARADKTFDTFDALHAWSVADIPSFWSSVWDYFEVRGEKGETLAEHLDRMPGASFFPDARLNFAENLLSRTGGDDAIIFRGEDKIETRLSWDELHALVSRLQQAMRAMGIGAGDRVAAMLPNMPETVALMLAATSIGAIWSSCSPDFGERGVTDRFGQIEPKLFIACDGYWYNGKKQDVSAKLVPIEASLAPELTLIIPYLGKADGIAGQLKNATTLPQFIAAYEPQAVTFERLPFAHPLYILFSSGTTGVPKCIIHSAGGMLLQHLKEHGLHCGIRSGERLFYFTTCGWMMWNWLVSGLAVGATLCLYDGSPFYPDGNVLFDYAAAERFAVCGTSAKFIDAVRKADLAPGRDHDLSALRLLTSTGSPLSPEGFSFVYEEIKSDLHLASISGGTDICACFVLGVPTKPVWRGEIQGPGLGMATDVWNDDGKPIVGEKGELICHKPFPSMPIGFWNDTNGAKYHEAYFDRFDNVWCHGDFAERTEHGGFVIHGRSDATLNPGGVRIGTAEIYNIVEQMPEITEAICIGQDFDGDVRVVLFVRMADGKTLSEDLQKSIRTRIRQGASPRHVPAKIIAVSDIPRTKSGKITELAVRDVVHGRPVKNKEALANPQALDLFIDLPELSS</sequence>
<proteinExistence type="inferred from homology"/>
<keyword evidence="4" id="KW-0547">Nucleotide-binding</keyword>
<dbReference type="NCBIfam" id="TIGR01217">
    <property type="entry name" value="ac_ac_CoA_syn"/>
    <property type="match status" value="1"/>
</dbReference>
<dbReference type="InterPro" id="IPR045851">
    <property type="entry name" value="AMP-bd_C_sf"/>
</dbReference>
<dbReference type="EMBL" id="CP032509">
    <property type="protein sequence ID" value="AZN73618.1"/>
    <property type="molecule type" value="Genomic_DNA"/>
</dbReference>
<dbReference type="NCBIfam" id="NF002937">
    <property type="entry name" value="PRK03584.1"/>
    <property type="match status" value="1"/>
</dbReference>
<dbReference type="InterPro" id="IPR042099">
    <property type="entry name" value="ANL_N_sf"/>
</dbReference>
<dbReference type="EC" id="6.2.1.16" evidence="9"/>
<comment type="similarity">
    <text evidence="1">Belongs to the ATP-dependent AMP-binding enzyme family.</text>
</comment>
<evidence type="ECO:0000256" key="3">
    <source>
        <dbReference type="ARBA" id="ARBA00022723"/>
    </source>
</evidence>
<keyword evidence="3" id="KW-0479">Metal-binding</keyword>
<evidence type="ECO:0000313" key="10">
    <source>
        <dbReference type="Proteomes" id="UP000268192"/>
    </source>
</evidence>
<dbReference type="InterPro" id="IPR032387">
    <property type="entry name" value="ACAS_N"/>
</dbReference>
<dbReference type="InterPro" id="IPR025110">
    <property type="entry name" value="AMP-bd_C"/>
</dbReference>
<dbReference type="OrthoDB" id="9803968at2"/>
<dbReference type="InterPro" id="IPR000873">
    <property type="entry name" value="AMP-dep_synth/lig_dom"/>
</dbReference>
<dbReference type="InterPro" id="IPR005914">
    <property type="entry name" value="Acac_CoA_synth"/>
</dbReference>
<feature type="domain" description="AMP-binding enzyme C-terminal" evidence="7">
    <location>
        <begin position="541"/>
        <end position="615"/>
    </location>
</feature>
<feature type="domain" description="AMP-dependent synthetase/ligase" evidence="6">
    <location>
        <begin position="99"/>
        <end position="474"/>
    </location>
</feature>
<evidence type="ECO:0000259" key="7">
    <source>
        <dbReference type="Pfam" id="PF13193"/>
    </source>
</evidence>
<dbReference type="PANTHER" id="PTHR42921:SF1">
    <property type="entry name" value="ACETOACETYL-COA SYNTHETASE"/>
    <property type="match status" value="1"/>
</dbReference>
<dbReference type="PANTHER" id="PTHR42921">
    <property type="entry name" value="ACETOACETYL-COA SYNTHETASE"/>
    <property type="match status" value="1"/>
</dbReference>
<dbReference type="GO" id="GO:0030729">
    <property type="term" value="F:acetoacetate-CoA ligase activity"/>
    <property type="evidence" value="ECO:0007669"/>
    <property type="project" value="UniProtKB-EC"/>
</dbReference>
<dbReference type="CDD" id="cd05943">
    <property type="entry name" value="AACS"/>
    <property type="match status" value="1"/>
</dbReference>
<dbReference type="Pfam" id="PF16177">
    <property type="entry name" value="ACAS_N"/>
    <property type="match status" value="1"/>
</dbReference>
<evidence type="ECO:0000313" key="9">
    <source>
        <dbReference type="EMBL" id="AZN73618.1"/>
    </source>
</evidence>
<organism evidence="9 10">
    <name type="scientific">Georhizobium profundi</name>
    <dbReference type="NCBI Taxonomy" id="2341112"/>
    <lineage>
        <taxon>Bacteria</taxon>
        <taxon>Pseudomonadati</taxon>
        <taxon>Pseudomonadota</taxon>
        <taxon>Alphaproteobacteria</taxon>
        <taxon>Hyphomicrobiales</taxon>
        <taxon>Rhizobiaceae</taxon>
        <taxon>Georhizobium</taxon>
    </lineage>
</organism>
<dbReference type="KEGG" id="abaw:D5400_06130"/>
<evidence type="ECO:0000256" key="4">
    <source>
        <dbReference type="ARBA" id="ARBA00022741"/>
    </source>
</evidence>
<feature type="domain" description="Acetyl-coenzyme A synthetase N-terminal" evidence="8">
    <location>
        <begin position="41"/>
        <end position="95"/>
    </location>
</feature>
<dbReference type="Gene3D" id="3.30.300.30">
    <property type="match status" value="1"/>
</dbReference>
<keyword evidence="10" id="KW-1185">Reference proteome</keyword>
<dbReference type="InterPro" id="IPR020845">
    <property type="entry name" value="AMP-binding_CS"/>
</dbReference>
<dbReference type="AlphaFoldDB" id="A0A3S9B9C4"/>
<evidence type="ECO:0000256" key="1">
    <source>
        <dbReference type="ARBA" id="ARBA00006432"/>
    </source>
</evidence>
<evidence type="ECO:0000259" key="6">
    <source>
        <dbReference type="Pfam" id="PF00501"/>
    </source>
</evidence>
<gene>
    <name evidence="9" type="ORF">D5400_06130</name>
</gene>
<accession>A0A3S9B9C4</accession>